<dbReference type="KEGG" id="ngr:NAEGRDRAFT_80716"/>
<dbReference type="VEuPathDB" id="AmoebaDB:NAEGRDRAFT_80716"/>
<dbReference type="Proteomes" id="UP000006671">
    <property type="component" value="Unassembled WGS sequence"/>
</dbReference>
<dbReference type="Pfam" id="PF10604">
    <property type="entry name" value="Polyketide_cyc2"/>
    <property type="match status" value="1"/>
</dbReference>
<organism evidence="2">
    <name type="scientific">Naegleria gruberi</name>
    <name type="common">Amoeba</name>
    <dbReference type="NCBI Taxonomy" id="5762"/>
    <lineage>
        <taxon>Eukaryota</taxon>
        <taxon>Discoba</taxon>
        <taxon>Heterolobosea</taxon>
        <taxon>Tetramitia</taxon>
        <taxon>Eutetramitia</taxon>
        <taxon>Vahlkampfiidae</taxon>
        <taxon>Naegleria</taxon>
    </lineage>
</organism>
<dbReference type="OrthoDB" id="10255646at2759"/>
<dbReference type="EMBL" id="GG738886">
    <property type="protein sequence ID" value="EFC41305.1"/>
    <property type="molecule type" value="Genomic_DNA"/>
</dbReference>
<dbReference type="InterPro" id="IPR023393">
    <property type="entry name" value="START-like_dom_sf"/>
</dbReference>
<evidence type="ECO:0000313" key="1">
    <source>
        <dbReference type="EMBL" id="EFC41305.1"/>
    </source>
</evidence>
<dbReference type="PANTHER" id="PTHR39332:SF7">
    <property type="entry name" value="SRPBCC FAMILY PROTEIN"/>
    <property type="match status" value="1"/>
</dbReference>
<accession>D2VP67</accession>
<dbReference type="CDD" id="cd07821">
    <property type="entry name" value="PYR_PYL_RCAR_like"/>
    <property type="match status" value="1"/>
</dbReference>
<dbReference type="InterPro" id="IPR019587">
    <property type="entry name" value="Polyketide_cyclase/dehydratase"/>
</dbReference>
<protein>
    <recommendedName>
        <fullName evidence="3">SRPBCC family protein</fullName>
    </recommendedName>
</protein>
<proteinExistence type="predicted"/>
<dbReference type="SUPFAM" id="SSF55961">
    <property type="entry name" value="Bet v1-like"/>
    <property type="match status" value="1"/>
</dbReference>
<dbReference type="RefSeq" id="XP_002674049.1">
    <property type="nucleotide sequence ID" value="XM_002674003.1"/>
</dbReference>
<dbReference type="GeneID" id="8856055"/>
<dbReference type="OMA" id="LPNWHPA"/>
<evidence type="ECO:0000313" key="2">
    <source>
        <dbReference type="Proteomes" id="UP000006671"/>
    </source>
</evidence>
<dbReference type="InParanoid" id="D2VP67"/>
<evidence type="ECO:0008006" key="3">
    <source>
        <dbReference type="Google" id="ProtNLM"/>
    </source>
</evidence>
<dbReference type="Gene3D" id="3.30.530.20">
    <property type="match status" value="1"/>
</dbReference>
<sequence length="151" mass="17036">MSDLVRIFKSDIVNAPIDQVWQLVRSFNGLPQWAAGISASIIENGREDNSIGCVRSLSLAGGEEPIREELLSFDEKNHTYSYTILDGPLPFKNYKHYYSTITLREITESNTTFIEWKSEFFCPLGEHDSAKPIVEGVYVGGINALKKKFSQ</sequence>
<dbReference type="PANTHER" id="PTHR39332">
    <property type="entry name" value="BLL4707 PROTEIN"/>
    <property type="match status" value="1"/>
</dbReference>
<gene>
    <name evidence="1" type="ORF">NAEGRDRAFT_80716</name>
</gene>
<keyword evidence="2" id="KW-1185">Reference proteome</keyword>
<reference evidence="1 2" key="1">
    <citation type="journal article" date="2010" name="Cell">
        <title>The genome of Naegleria gruberi illuminates early eukaryotic versatility.</title>
        <authorList>
            <person name="Fritz-Laylin L.K."/>
            <person name="Prochnik S.E."/>
            <person name="Ginger M.L."/>
            <person name="Dacks J.B."/>
            <person name="Carpenter M.L."/>
            <person name="Field M.C."/>
            <person name="Kuo A."/>
            <person name="Paredez A."/>
            <person name="Chapman J."/>
            <person name="Pham J."/>
            <person name="Shu S."/>
            <person name="Neupane R."/>
            <person name="Cipriano M."/>
            <person name="Mancuso J."/>
            <person name="Tu H."/>
            <person name="Salamov A."/>
            <person name="Lindquist E."/>
            <person name="Shapiro H."/>
            <person name="Lucas S."/>
            <person name="Grigoriev I.V."/>
            <person name="Cande W.Z."/>
            <person name="Fulton C."/>
            <person name="Rokhsar D.S."/>
            <person name="Dawson S.C."/>
        </authorList>
    </citation>
    <scope>NUCLEOTIDE SEQUENCE [LARGE SCALE GENOMIC DNA]</scope>
    <source>
        <strain evidence="1 2">NEG-M</strain>
    </source>
</reference>
<name>D2VP67_NAEGR</name>
<dbReference type="AlphaFoldDB" id="D2VP67"/>